<gene>
    <name evidence="13" type="ORF">H7F51_08390</name>
</gene>
<dbReference type="GO" id="GO:0009279">
    <property type="term" value="C:cell outer membrane"/>
    <property type="evidence" value="ECO:0007669"/>
    <property type="project" value="UniProtKB-SubCell"/>
</dbReference>
<keyword evidence="10" id="KW-0732">Signal</keyword>
<keyword evidence="14" id="KW-1185">Reference proteome</keyword>
<evidence type="ECO:0000256" key="7">
    <source>
        <dbReference type="ARBA" id="ARBA00023237"/>
    </source>
</evidence>
<reference evidence="13 14" key="1">
    <citation type="submission" date="2020-08" db="EMBL/GenBank/DDBJ databases">
        <title>The genome sequence of type strain Novosphingobium flavum NBRC 111647.</title>
        <authorList>
            <person name="Liu Y."/>
        </authorList>
    </citation>
    <scope>NUCLEOTIDE SEQUENCE [LARGE SCALE GENOMIC DNA]</scope>
    <source>
        <strain evidence="13 14">NBRC 111647</strain>
    </source>
</reference>
<keyword evidence="6 8" id="KW-0472">Membrane</keyword>
<evidence type="ECO:0000313" key="13">
    <source>
        <dbReference type="EMBL" id="MBC2665539.1"/>
    </source>
</evidence>
<evidence type="ECO:0000256" key="6">
    <source>
        <dbReference type="ARBA" id="ARBA00023136"/>
    </source>
</evidence>
<comment type="caution">
    <text evidence="13">The sequence shown here is derived from an EMBL/GenBank/DDBJ whole genome shotgun (WGS) entry which is preliminary data.</text>
</comment>
<evidence type="ECO:0000256" key="4">
    <source>
        <dbReference type="ARBA" id="ARBA00022692"/>
    </source>
</evidence>
<evidence type="ECO:0000259" key="11">
    <source>
        <dbReference type="Pfam" id="PF00593"/>
    </source>
</evidence>
<keyword evidence="3 8" id="KW-1134">Transmembrane beta strand</keyword>
<dbReference type="Pfam" id="PF00593">
    <property type="entry name" value="TonB_dep_Rec_b-barrel"/>
    <property type="match status" value="1"/>
</dbReference>
<feature type="signal peptide" evidence="10">
    <location>
        <begin position="1"/>
        <end position="31"/>
    </location>
</feature>
<evidence type="ECO:0000256" key="10">
    <source>
        <dbReference type="SAM" id="SignalP"/>
    </source>
</evidence>
<evidence type="ECO:0000256" key="3">
    <source>
        <dbReference type="ARBA" id="ARBA00022452"/>
    </source>
</evidence>
<evidence type="ECO:0000256" key="8">
    <source>
        <dbReference type="PROSITE-ProRule" id="PRU01360"/>
    </source>
</evidence>
<keyword evidence="13" id="KW-0675">Receptor</keyword>
<dbReference type="AlphaFoldDB" id="A0A7X1FRB4"/>
<dbReference type="InterPro" id="IPR037066">
    <property type="entry name" value="Plug_dom_sf"/>
</dbReference>
<dbReference type="PROSITE" id="PS52016">
    <property type="entry name" value="TONB_DEPENDENT_REC_3"/>
    <property type="match status" value="1"/>
</dbReference>
<evidence type="ECO:0000313" key="14">
    <source>
        <dbReference type="Proteomes" id="UP000566813"/>
    </source>
</evidence>
<keyword evidence="2 8" id="KW-0813">Transport</keyword>
<dbReference type="SUPFAM" id="SSF56935">
    <property type="entry name" value="Porins"/>
    <property type="match status" value="1"/>
</dbReference>
<evidence type="ECO:0000256" key="2">
    <source>
        <dbReference type="ARBA" id="ARBA00022448"/>
    </source>
</evidence>
<name>A0A7X1FRB4_9SPHN</name>
<dbReference type="Gene3D" id="2.40.170.20">
    <property type="entry name" value="TonB-dependent receptor, beta-barrel domain"/>
    <property type="match status" value="1"/>
</dbReference>
<evidence type="ECO:0000259" key="12">
    <source>
        <dbReference type="Pfam" id="PF07715"/>
    </source>
</evidence>
<dbReference type="InterPro" id="IPR039426">
    <property type="entry name" value="TonB-dep_rcpt-like"/>
</dbReference>
<dbReference type="EMBL" id="JACLAW010000005">
    <property type="protein sequence ID" value="MBC2665539.1"/>
    <property type="molecule type" value="Genomic_DNA"/>
</dbReference>
<dbReference type="RefSeq" id="WP_185663790.1">
    <property type="nucleotide sequence ID" value="NZ_JACLAW010000005.1"/>
</dbReference>
<keyword evidence="4 8" id="KW-0812">Transmembrane</keyword>
<dbReference type="PANTHER" id="PTHR47234">
    <property type="match status" value="1"/>
</dbReference>
<protein>
    <submittedName>
        <fullName evidence="13">TonB-dependent receptor</fullName>
    </submittedName>
</protein>
<dbReference type="InterPro" id="IPR012910">
    <property type="entry name" value="Plug_dom"/>
</dbReference>
<dbReference type="PANTHER" id="PTHR47234:SF3">
    <property type="entry name" value="SECRETIN_TONB SHORT N-TERMINAL DOMAIN-CONTAINING PROTEIN"/>
    <property type="match status" value="1"/>
</dbReference>
<evidence type="ECO:0000256" key="5">
    <source>
        <dbReference type="ARBA" id="ARBA00023077"/>
    </source>
</evidence>
<comment type="subcellular location">
    <subcellularLocation>
        <location evidence="1 8">Cell outer membrane</location>
        <topology evidence="1 8">Multi-pass membrane protein</topology>
    </subcellularLocation>
</comment>
<dbReference type="Gene3D" id="2.170.130.10">
    <property type="entry name" value="TonB-dependent receptor, plug domain"/>
    <property type="match status" value="1"/>
</dbReference>
<keyword evidence="5 9" id="KW-0798">TonB box</keyword>
<dbReference type="InterPro" id="IPR000531">
    <property type="entry name" value="Beta-barrel_TonB"/>
</dbReference>
<organism evidence="13 14">
    <name type="scientific">Novosphingobium flavum</name>
    <dbReference type="NCBI Taxonomy" id="1778672"/>
    <lineage>
        <taxon>Bacteria</taxon>
        <taxon>Pseudomonadati</taxon>
        <taxon>Pseudomonadota</taxon>
        <taxon>Alphaproteobacteria</taxon>
        <taxon>Sphingomonadales</taxon>
        <taxon>Sphingomonadaceae</taxon>
        <taxon>Novosphingobium</taxon>
    </lineage>
</organism>
<evidence type="ECO:0000256" key="9">
    <source>
        <dbReference type="RuleBase" id="RU003357"/>
    </source>
</evidence>
<proteinExistence type="inferred from homology"/>
<comment type="similarity">
    <text evidence="8 9">Belongs to the TonB-dependent receptor family.</text>
</comment>
<dbReference type="Proteomes" id="UP000566813">
    <property type="component" value="Unassembled WGS sequence"/>
</dbReference>
<sequence length="944" mass="99797">MIDMRGVLCTLLAGSSMVGLCAPAWAQAANAAPEASAEQPADIIVTGSRTIANGNNSPTPVTVVTTDSLQNVRPASLTDSLQVLPVFSGSRGLSSNPSATGTTGGGNGTAAQLNLRNIGAQRNLVLMDGRRVPPTSFTNIVDADVIPQMLIKRVDLVTGGVSAVYGSDAVSGVVNFITDTGFNGLKAQAQAGISSRSDDATHEIGLAWGTRIGESSHFEISYEFRDDAGISRRSDREWFNRTVIAGNGTTVPYFAIPYATLPSQPFGGRITCGATCAINGQYFASNGVLSPLVTGTTYAGTTTQSGGPGGYYDTALKAALNMHQVFARFDTDLSDNIHAFALVGANFKRNRFAAEDVLLSSVTLSRSNVLLSPTYAAQMPSATFTLGEMFNQNARLDVIADSRQITASAGLTGKFGGASWSLDYTHGDARLTTVVGNNLNNQKLSAALDAVAGPNGPVCYAATQAATAAAYANCVPLNLFGPSAASAAATDYIFDDTRSVSSTRQDDVNASISGSPFDTWAGPVAMALSGEYRSQSFDQTSDGTPSMVADCTNLRWNCTTASATTAATPLLVNTFAPSPKISMNVWEAAIEATVPLLKDVPFAANLDVTGAARYTKYNTVGGYATWKGGFNWAINDDLRFRGTISRDIRAPTLYDLFGPTTVSYNNYTDTKTNTSAFLPQFNQSNSGLTAEIGHTKTIGAVYKPHFVPGLSFAVDYYDINITNAIVTLQGTAAQIQSGCNNAGVQLYCDLIVRNSSGVVVNYIQKPINLARIRTSGVDFEVNYQGQLFGRPLSLRGLAAYQPHIRYIQPSVPTIDQGGVAFGSNGITASPSWRLTGTLSYKLTDAIRIDLMERWRNRLAISGDPTVTFAPDSGTIRPYAQTSVNVSVSVAPHYEFFFNVQNLFDAAPPAANLTGTAGTPGQRNGFASTDDVVGRYFVAGVKIKM</sequence>
<dbReference type="Pfam" id="PF07715">
    <property type="entry name" value="Plug"/>
    <property type="match status" value="1"/>
</dbReference>
<accession>A0A7X1FRB4</accession>
<dbReference type="InterPro" id="IPR036942">
    <property type="entry name" value="Beta-barrel_TonB_sf"/>
</dbReference>
<feature type="domain" description="TonB-dependent receptor-like beta-barrel" evidence="11">
    <location>
        <begin position="406"/>
        <end position="902"/>
    </location>
</feature>
<feature type="domain" description="TonB-dependent receptor plug" evidence="12">
    <location>
        <begin position="56"/>
        <end position="173"/>
    </location>
</feature>
<keyword evidence="7 8" id="KW-0998">Cell outer membrane</keyword>
<evidence type="ECO:0000256" key="1">
    <source>
        <dbReference type="ARBA" id="ARBA00004571"/>
    </source>
</evidence>
<feature type="chain" id="PRO_5030748536" evidence="10">
    <location>
        <begin position="32"/>
        <end position="944"/>
    </location>
</feature>